<evidence type="ECO:0000313" key="3">
    <source>
        <dbReference type="Proteomes" id="UP000826271"/>
    </source>
</evidence>
<evidence type="ECO:0000256" key="1">
    <source>
        <dbReference type="SAM" id="MobiDB-lite"/>
    </source>
</evidence>
<dbReference type="Proteomes" id="UP000826271">
    <property type="component" value="Unassembled WGS sequence"/>
</dbReference>
<dbReference type="PANTHER" id="PTHR32091">
    <property type="entry name" value="EUKARYOTIC TRANSLATION INITIATION FACTOR 4B"/>
    <property type="match status" value="1"/>
</dbReference>
<protein>
    <submittedName>
        <fullName evidence="2">Uncharacterized protein</fullName>
    </submittedName>
</protein>
<keyword evidence="3" id="KW-1185">Reference proteome</keyword>
<feature type="compositionally biased region" description="Basic and acidic residues" evidence="1">
    <location>
        <begin position="84"/>
        <end position="93"/>
    </location>
</feature>
<dbReference type="EMBL" id="WHWC01000003">
    <property type="protein sequence ID" value="KAG8385683.1"/>
    <property type="molecule type" value="Genomic_DNA"/>
</dbReference>
<proteinExistence type="predicted"/>
<reference evidence="2" key="1">
    <citation type="submission" date="2019-10" db="EMBL/GenBank/DDBJ databases">
        <authorList>
            <person name="Zhang R."/>
            <person name="Pan Y."/>
            <person name="Wang J."/>
            <person name="Ma R."/>
            <person name="Yu S."/>
        </authorList>
    </citation>
    <scope>NUCLEOTIDE SEQUENCE</scope>
    <source>
        <strain evidence="2">LA-IB0</strain>
        <tissue evidence="2">Leaf</tissue>
    </source>
</reference>
<dbReference type="AlphaFoldDB" id="A0AAV6XT85"/>
<name>A0AAV6XT85_9LAMI</name>
<gene>
    <name evidence="2" type="ORF">BUALT_Bualt03G0070600</name>
</gene>
<dbReference type="PANTHER" id="PTHR32091:SF4">
    <property type="entry name" value="OS07G0546100 PROTEIN"/>
    <property type="match status" value="1"/>
</dbReference>
<accession>A0AAV6XT85</accession>
<dbReference type="GO" id="GO:0003743">
    <property type="term" value="F:translation initiation factor activity"/>
    <property type="evidence" value="ECO:0007669"/>
    <property type="project" value="InterPro"/>
</dbReference>
<feature type="region of interest" description="Disordered" evidence="1">
    <location>
        <begin position="333"/>
        <end position="358"/>
    </location>
</feature>
<feature type="region of interest" description="Disordered" evidence="1">
    <location>
        <begin position="1"/>
        <end position="104"/>
    </location>
</feature>
<feature type="region of interest" description="Disordered" evidence="1">
    <location>
        <begin position="506"/>
        <end position="627"/>
    </location>
</feature>
<feature type="compositionally biased region" description="Basic and acidic residues" evidence="1">
    <location>
        <begin position="510"/>
        <end position="538"/>
    </location>
</feature>
<dbReference type="GO" id="GO:0003729">
    <property type="term" value="F:mRNA binding"/>
    <property type="evidence" value="ECO:0007669"/>
    <property type="project" value="TreeGrafter"/>
</dbReference>
<dbReference type="InterPro" id="IPR010433">
    <property type="entry name" value="EIF-4B_pln"/>
</dbReference>
<organism evidence="2 3">
    <name type="scientific">Buddleja alternifolia</name>
    <dbReference type="NCBI Taxonomy" id="168488"/>
    <lineage>
        <taxon>Eukaryota</taxon>
        <taxon>Viridiplantae</taxon>
        <taxon>Streptophyta</taxon>
        <taxon>Embryophyta</taxon>
        <taxon>Tracheophyta</taxon>
        <taxon>Spermatophyta</taxon>
        <taxon>Magnoliopsida</taxon>
        <taxon>eudicotyledons</taxon>
        <taxon>Gunneridae</taxon>
        <taxon>Pentapetalae</taxon>
        <taxon>asterids</taxon>
        <taxon>lamiids</taxon>
        <taxon>Lamiales</taxon>
        <taxon>Scrophulariaceae</taxon>
        <taxon>Buddlejeae</taxon>
        <taxon>Buddleja</taxon>
    </lineage>
</organism>
<evidence type="ECO:0000313" key="2">
    <source>
        <dbReference type="EMBL" id="KAG8385683.1"/>
    </source>
</evidence>
<sequence>MSKKKATMTLKDFHGGSIPSDLPLPSAPGVTASPADRGSFDRQMSWGSSMGRSEPRLRPASAGSARTLDDKAPFLSQSPYIGRNFDEDERKPLDGVSGPRRTVCDDTFRAQSPRIVEPKIDNLSGSRVGSRGVSVSVSQISSGPSGSSYAGRLSEAPNAGLNNQSFSGTRTYGSNYPNTGGNAGQAVVGSYANAWGIRKDNASMKEPVSAAWSAPDAETKLAHASALEKVSSGRWNSKHVHPQKDTEVFGLVETEGELQHKSNNIGNKNNYNRLDVVGDTEYHDVSLMMHAKRSLTVDDGIRGDRKELPTYERVKPTHPIESYLRKSSVPANGFQLVRPKSGGPEFQTTLPSESSERPKLKLLPRSKPLESSEMSLVDYNLGYQQTTDILHVEDSFVQSGFAGSVVGDQAPERPKLNLKPRSQPLEQLERKGEVRRGIVFGGARPREKMVLKGRGVEYDVSTYESQPSLRVKDDAPKVVSPMHVTLRYIEKAENIAGEQKIAKFTHRRDHQVDVDRTDPQRRSKRNEIWRNNREVEKHHNQHPQQPQDRPPSPETWRKPVEYAKPATPDGQPVRYGKAASAVELAQAFSKSVSDPTIVSGPRGLPGRGQIPFSRLTSPTPRPQINGY</sequence>
<comment type="caution">
    <text evidence="2">The sequence shown here is derived from an EMBL/GenBank/DDBJ whole genome shotgun (WGS) entry which is preliminary data.</text>
</comment>